<keyword evidence="2" id="KW-1185">Reference proteome</keyword>
<evidence type="ECO:0000313" key="1">
    <source>
        <dbReference type="EMBL" id="QDV36298.1"/>
    </source>
</evidence>
<sequence>MIPPVTFTRGFAQTGTHTKQVAGLKGRDLVSPDRVQEFTSGTFLTLIAWSPDPRNPNRWLRVRAEHRSKPDAPPEDREPFAAMGPGVLGAELRLDSEVYLTFEILTDGEAYCQAVEAEPRTIRRRLIVGAAQERDGRRYESQIPVELTVTDASPMPTYQGFVALDLGNTSSTLVCRSSDMNAPPEINLVPTRELPGAPAEPATSALRIVKLRRPPESGQYTACDYQIGDDALAGNPPVDSLFLGAKRLLSDQAGLDAPDKVDFMLNGAAESLGRTEPAELFVAKMLQSFHRLERSFPDRLGLTCPTTFSRHEVEQLRIAAYHGGRRSRGVNPRPSSPSGDDLDGYVPWVIDEASAAAFYFVHDEFLERPGRVAGFRYIYPRGMNLLLYDCGGGTTDIALVHVEVGESDSDQFVVRFEVLGRAGHRNFGGDAMTIAAFRLLKVKLAAVLDGTSVWPSPGDLKELRRFLTEGGKVAEVDRCLRTAFHAELDDPSLPETRERKEATLLLWQVAERAKRRLAEAAAGKGGKGHVEISLDGQVHQGGGASQGAAKTDPAMTQKEFQRLSRVEDNSRLTELWQKAQQIRISTAEVDWLLDADVRESVRYARCLIESRLPRDQEVHWVYVVGNASRYPLIRRAILDAVGGLPIRFLEERLRKVAPADLKNSVAKGAVRVMQVRERHEDYWVRFDEKLMERLPFDIQRKGAGALERLLFKENTLYDDLLPRDIVIEPPKEGQAATREVVLSRVWPGDNRGEEYIRFRTGRPGETFRGSYRIEYDRHNHRFKMRKLDDDGEPFGETFVGMTQEVKFRNAPVQVGERAWPPVQA</sequence>
<dbReference type="InterPro" id="IPR043129">
    <property type="entry name" value="ATPase_NBD"/>
</dbReference>
<evidence type="ECO:0000313" key="2">
    <source>
        <dbReference type="Proteomes" id="UP000317835"/>
    </source>
</evidence>
<gene>
    <name evidence="1" type="ORF">ElP_42180</name>
</gene>
<dbReference type="PANTHER" id="PTHR42749:SF1">
    <property type="entry name" value="CELL SHAPE-DETERMINING PROTEIN MREB"/>
    <property type="match status" value="1"/>
</dbReference>
<dbReference type="EMBL" id="CP036426">
    <property type="protein sequence ID" value="QDV36298.1"/>
    <property type="molecule type" value="Genomic_DNA"/>
</dbReference>
<accession>A0A518H648</accession>
<name>A0A518H648_9BACT</name>
<proteinExistence type="predicted"/>
<protein>
    <recommendedName>
        <fullName evidence="3">Chaperone protein DnaK</fullName>
    </recommendedName>
</protein>
<dbReference type="PANTHER" id="PTHR42749">
    <property type="entry name" value="CELL SHAPE-DETERMINING PROTEIN MREB"/>
    <property type="match status" value="1"/>
</dbReference>
<dbReference type="SUPFAM" id="SSF53067">
    <property type="entry name" value="Actin-like ATPase domain"/>
    <property type="match status" value="1"/>
</dbReference>
<dbReference type="Gene3D" id="3.90.640.10">
    <property type="entry name" value="Actin, Chain A, domain 4"/>
    <property type="match status" value="1"/>
</dbReference>
<dbReference type="Proteomes" id="UP000317835">
    <property type="component" value="Chromosome"/>
</dbReference>
<dbReference type="Gene3D" id="3.30.420.40">
    <property type="match status" value="2"/>
</dbReference>
<evidence type="ECO:0008006" key="3">
    <source>
        <dbReference type="Google" id="ProtNLM"/>
    </source>
</evidence>
<dbReference type="KEGG" id="tpla:ElP_42180"/>
<dbReference type="AlphaFoldDB" id="A0A518H648"/>
<dbReference type="RefSeq" id="WP_145272453.1">
    <property type="nucleotide sequence ID" value="NZ_CP036426.1"/>
</dbReference>
<organism evidence="1 2">
    <name type="scientific">Tautonia plasticadhaerens</name>
    <dbReference type="NCBI Taxonomy" id="2527974"/>
    <lineage>
        <taxon>Bacteria</taxon>
        <taxon>Pseudomonadati</taxon>
        <taxon>Planctomycetota</taxon>
        <taxon>Planctomycetia</taxon>
        <taxon>Isosphaerales</taxon>
        <taxon>Isosphaeraceae</taxon>
        <taxon>Tautonia</taxon>
    </lineage>
</organism>
<dbReference type="OrthoDB" id="278939at2"/>
<reference evidence="1 2" key="1">
    <citation type="submission" date="2019-02" db="EMBL/GenBank/DDBJ databases">
        <title>Deep-cultivation of Planctomycetes and their phenomic and genomic characterization uncovers novel biology.</title>
        <authorList>
            <person name="Wiegand S."/>
            <person name="Jogler M."/>
            <person name="Boedeker C."/>
            <person name="Pinto D."/>
            <person name="Vollmers J."/>
            <person name="Rivas-Marin E."/>
            <person name="Kohn T."/>
            <person name="Peeters S.H."/>
            <person name="Heuer A."/>
            <person name="Rast P."/>
            <person name="Oberbeckmann S."/>
            <person name="Bunk B."/>
            <person name="Jeske O."/>
            <person name="Meyerdierks A."/>
            <person name="Storesund J.E."/>
            <person name="Kallscheuer N."/>
            <person name="Luecker S."/>
            <person name="Lage O.M."/>
            <person name="Pohl T."/>
            <person name="Merkel B.J."/>
            <person name="Hornburger P."/>
            <person name="Mueller R.-W."/>
            <person name="Bruemmer F."/>
            <person name="Labrenz M."/>
            <person name="Spormann A.M."/>
            <person name="Op den Camp H."/>
            <person name="Overmann J."/>
            <person name="Amann R."/>
            <person name="Jetten M.S.M."/>
            <person name="Mascher T."/>
            <person name="Medema M.H."/>
            <person name="Devos D.P."/>
            <person name="Kaster A.-K."/>
            <person name="Ovreas L."/>
            <person name="Rohde M."/>
            <person name="Galperin M.Y."/>
            <person name="Jogler C."/>
        </authorList>
    </citation>
    <scope>NUCLEOTIDE SEQUENCE [LARGE SCALE GENOMIC DNA]</scope>
    <source>
        <strain evidence="1 2">ElP</strain>
    </source>
</reference>